<dbReference type="EMBL" id="CAJFCJ010000005">
    <property type="protein sequence ID" value="CAD5114225.1"/>
    <property type="molecule type" value="Genomic_DNA"/>
</dbReference>
<sequence>MTTADRRLRSQVRNLRAHFERMLDDLDRVEEELKEGEKMKKKRNNPKKGLTPRLKALASYCMSPHTSTFHHSTDNDSVLTFNSKTARSCRRKIEGNLRDEIRSDEAYNVTELSAITRASSSRKFQMRSDIRKRPNLGLASVRSRRRSSAVGNSSRNKENEYGRSKSFKPCASSTMLGEIYEEEGEEEEGEETVQEKTREKEIDNRRPTFLSASPLPANSSITLHQMAQRTVCGVDAIYRRKATSITGSRSKRGVFEKL</sequence>
<gene>
    <name evidence="3" type="ORF">DGYR_LOCUS3093</name>
</gene>
<feature type="compositionally biased region" description="Basic and acidic residues" evidence="2">
    <location>
        <begin position="193"/>
        <end position="206"/>
    </location>
</feature>
<evidence type="ECO:0000256" key="1">
    <source>
        <dbReference type="SAM" id="Coils"/>
    </source>
</evidence>
<protein>
    <submittedName>
        <fullName evidence="3">Uncharacterized protein</fullName>
    </submittedName>
</protein>
<evidence type="ECO:0000256" key="2">
    <source>
        <dbReference type="SAM" id="MobiDB-lite"/>
    </source>
</evidence>
<reference evidence="3 4" key="1">
    <citation type="submission" date="2020-08" db="EMBL/GenBank/DDBJ databases">
        <authorList>
            <person name="Hejnol A."/>
        </authorList>
    </citation>
    <scope>NUCLEOTIDE SEQUENCE [LARGE SCALE GENOMIC DNA]</scope>
</reference>
<feature type="region of interest" description="Disordered" evidence="2">
    <location>
        <begin position="118"/>
        <end position="216"/>
    </location>
</feature>
<feature type="coiled-coil region" evidence="1">
    <location>
        <begin position="12"/>
        <end position="39"/>
    </location>
</feature>
<keyword evidence="1" id="KW-0175">Coiled coil</keyword>
<proteinExistence type="predicted"/>
<dbReference type="Proteomes" id="UP000549394">
    <property type="component" value="Unassembled WGS sequence"/>
</dbReference>
<feature type="compositionally biased region" description="Acidic residues" evidence="2">
    <location>
        <begin position="179"/>
        <end position="192"/>
    </location>
</feature>
<name>A0A7I8VDG3_9ANNE</name>
<keyword evidence="4" id="KW-1185">Reference proteome</keyword>
<dbReference type="AlphaFoldDB" id="A0A7I8VDG3"/>
<accession>A0A7I8VDG3</accession>
<comment type="caution">
    <text evidence="3">The sequence shown here is derived from an EMBL/GenBank/DDBJ whole genome shotgun (WGS) entry which is preliminary data.</text>
</comment>
<organism evidence="3 4">
    <name type="scientific">Dimorphilus gyrociliatus</name>
    <dbReference type="NCBI Taxonomy" id="2664684"/>
    <lineage>
        <taxon>Eukaryota</taxon>
        <taxon>Metazoa</taxon>
        <taxon>Spiralia</taxon>
        <taxon>Lophotrochozoa</taxon>
        <taxon>Annelida</taxon>
        <taxon>Polychaeta</taxon>
        <taxon>Polychaeta incertae sedis</taxon>
        <taxon>Dinophilidae</taxon>
        <taxon>Dimorphilus</taxon>
    </lineage>
</organism>
<evidence type="ECO:0000313" key="4">
    <source>
        <dbReference type="Proteomes" id="UP000549394"/>
    </source>
</evidence>
<evidence type="ECO:0000313" key="3">
    <source>
        <dbReference type="EMBL" id="CAD5114225.1"/>
    </source>
</evidence>